<feature type="transmembrane region" description="Helical" evidence="7">
    <location>
        <begin position="190"/>
        <end position="213"/>
    </location>
</feature>
<dbReference type="Proteomes" id="UP000572212">
    <property type="component" value="Unassembled WGS sequence"/>
</dbReference>
<keyword evidence="11" id="KW-1185">Reference proteome</keyword>
<keyword evidence="7" id="KW-1133">Transmembrane helix</keyword>
<dbReference type="AlphaFoldDB" id="A0A841RM95"/>
<comment type="caution">
    <text evidence="10">The sequence shown here is derived from an EMBL/GenBank/DDBJ whole genome shotgun (WGS) entry which is preliminary data.</text>
</comment>
<dbReference type="InterPro" id="IPR003660">
    <property type="entry name" value="HAMP_dom"/>
</dbReference>
<dbReference type="RefSeq" id="WP_184245306.1">
    <property type="nucleotide sequence ID" value="NZ_BAAACU010000002.1"/>
</dbReference>
<proteinExistence type="inferred from homology"/>
<evidence type="ECO:0000256" key="4">
    <source>
        <dbReference type="ARBA" id="ARBA00023224"/>
    </source>
</evidence>
<dbReference type="GO" id="GO:0005886">
    <property type="term" value="C:plasma membrane"/>
    <property type="evidence" value="ECO:0007669"/>
    <property type="project" value="UniProtKB-SubCell"/>
</dbReference>
<protein>
    <submittedName>
        <fullName evidence="10">Methyl-accepting chemotaxis protein</fullName>
    </submittedName>
</protein>
<evidence type="ECO:0000259" key="8">
    <source>
        <dbReference type="PROSITE" id="PS50111"/>
    </source>
</evidence>
<evidence type="ECO:0000256" key="3">
    <source>
        <dbReference type="ARBA" id="ARBA00023136"/>
    </source>
</evidence>
<dbReference type="Gene3D" id="1.10.287.950">
    <property type="entry name" value="Methyl-accepting chemotaxis protein"/>
    <property type="match status" value="1"/>
</dbReference>
<dbReference type="EMBL" id="JACHON010000002">
    <property type="protein sequence ID" value="MBB6512265.1"/>
    <property type="molecule type" value="Genomic_DNA"/>
</dbReference>
<evidence type="ECO:0000256" key="5">
    <source>
        <dbReference type="ARBA" id="ARBA00029447"/>
    </source>
</evidence>
<dbReference type="PANTHER" id="PTHR32089:SF112">
    <property type="entry name" value="LYSOZYME-LIKE PROTEIN-RELATED"/>
    <property type="match status" value="1"/>
</dbReference>
<accession>A0A841RM95</accession>
<dbReference type="GO" id="GO:0007165">
    <property type="term" value="P:signal transduction"/>
    <property type="evidence" value="ECO:0007669"/>
    <property type="project" value="UniProtKB-KW"/>
</dbReference>
<dbReference type="PANTHER" id="PTHR32089">
    <property type="entry name" value="METHYL-ACCEPTING CHEMOTAXIS PROTEIN MCPB"/>
    <property type="match status" value="1"/>
</dbReference>
<keyword evidence="4 6" id="KW-0807">Transducer</keyword>
<comment type="subcellular location">
    <subcellularLocation>
        <location evidence="1">Cell membrane</location>
    </subcellularLocation>
</comment>
<organism evidence="10 11">
    <name type="scientific">Gracilibacillus halotolerans</name>
    <dbReference type="NCBI Taxonomy" id="74386"/>
    <lineage>
        <taxon>Bacteria</taxon>
        <taxon>Bacillati</taxon>
        <taxon>Bacillota</taxon>
        <taxon>Bacilli</taxon>
        <taxon>Bacillales</taxon>
        <taxon>Bacillaceae</taxon>
        <taxon>Gracilibacillus</taxon>
    </lineage>
</organism>
<feature type="domain" description="HAMP" evidence="9">
    <location>
        <begin position="215"/>
        <end position="268"/>
    </location>
</feature>
<keyword evidence="7" id="KW-0812">Transmembrane</keyword>
<feature type="transmembrane region" description="Helical" evidence="7">
    <location>
        <begin position="21"/>
        <end position="44"/>
    </location>
</feature>
<comment type="similarity">
    <text evidence="5">Belongs to the methyl-accepting chemotaxis (MCP) protein family.</text>
</comment>
<evidence type="ECO:0000259" key="9">
    <source>
        <dbReference type="PROSITE" id="PS50885"/>
    </source>
</evidence>
<dbReference type="SUPFAM" id="SSF58104">
    <property type="entry name" value="Methyl-accepting chemotaxis protein (MCP) signaling domain"/>
    <property type="match status" value="1"/>
</dbReference>
<dbReference type="PROSITE" id="PS50111">
    <property type="entry name" value="CHEMOTAXIS_TRANSDUC_2"/>
    <property type="match status" value="1"/>
</dbReference>
<evidence type="ECO:0000313" key="11">
    <source>
        <dbReference type="Proteomes" id="UP000572212"/>
    </source>
</evidence>
<evidence type="ECO:0000256" key="1">
    <source>
        <dbReference type="ARBA" id="ARBA00004236"/>
    </source>
</evidence>
<dbReference type="Pfam" id="PF00015">
    <property type="entry name" value="MCPsignal"/>
    <property type="match status" value="1"/>
</dbReference>
<sequence length="574" mass="63933">MKIKRKEKKYSFNNRKIGTKYGIVLALVLGLFVFSTSIVTFFTMNIQSDIELMEERGQVSVDVTEMDSLIRAKSMNMYEYMKEQDDLIVEGYIESNRRYATMYQQVEKKLIAEYELELLERINHASKEVDLQFDKVVKLVNQGELEAAGNEADIASELQQKAIRDIDTLQQIVTDKRKEAGSSAMESSQFTIVILLGGLIVSTTLSILIIVLLNRKVSSSLSKVAELSNQIANGNLTAESLAYRGKDEIGILSTSMNQMKENLLTIILETGTVSETVHNQSKSMRQSATEVKNASEETSTTMQEIASGAELQANHSMNVAKKMKEFTEEVREVHELGENINSSTLEVLDQAMNGKEMMDDSVIQMNRIYQLVGNTVTEVQQLNQQSQEISRHVQVIQEIADQTNLLALNAAIEAARAGEEGKGFAVVAEEVKKLAGVVAESSTDIKHLAKTIQDGTYAVTESLEEGYTEVANGTKQVKQTGETFETIHRSIRYMVDNIQTVVQSLTHITSSTKTMDEWMEEIASISETSATQIEETAASTQQVTSAMENVSHHAIELSQLSEGLNRLVQQFKMK</sequence>
<name>A0A841RM95_9BACI</name>
<keyword evidence="2" id="KW-1003">Cell membrane</keyword>
<reference evidence="10 11" key="1">
    <citation type="submission" date="2020-08" db="EMBL/GenBank/DDBJ databases">
        <title>Genomic Encyclopedia of Type Strains, Phase IV (KMG-IV): sequencing the most valuable type-strain genomes for metagenomic binning, comparative biology and taxonomic classification.</title>
        <authorList>
            <person name="Goeker M."/>
        </authorList>
    </citation>
    <scope>NUCLEOTIDE SEQUENCE [LARGE SCALE GENOMIC DNA]</scope>
    <source>
        <strain evidence="10 11">DSM 11805</strain>
    </source>
</reference>
<keyword evidence="3 7" id="KW-0472">Membrane</keyword>
<evidence type="ECO:0000256" key="6">
    <source>
        <dbReference type="PROSITE-ProRule" id="PRU00284"/>
    </source>
</evidence>
<dbReference type="SMART" id="SM00304">
    <property type="entry name" value="HAMP"/>
    <property type="match status" value="1"/>
</dbReference>
<dbReference type="Pfam" id="PF00672">
    <property type="entry name" value="HAMP"/>
    <property type="match status" value="1"/>
</dbReference>
<dbReference type="InterPro" id="IPR004089">
    <property type="entry name" value="MCPsignal_dom"/>
</dbReference>
<evidence type="ECO:0000256" key="2">
    <source>
        <dbReference type="ARBA" id="ARBA00022475"/>
    </source>
</evidence>
<feature type="domain" description="Methyl-accepting transducer" evidence="8">
    <location>
        <begin position="287"/>
        <end position="544"/>
    </location>
</feature>
<gene>
    <name evidence="10" type="ORF">GGQ92_001046</name>
</gene>
<dbReference type="CDD" id="cd06225">
    <property type="entry name" value="HAMP"/>
    <property type="match status" value="1"/>
</dbReference>
<dbReference type="SMART" id="SM00283">
    <property type="entry name" value="MA"/>
    <property type="match status" value="1"/>
</dbReference>
<evidence type="ECO:0000256" key="7">
    <source>
        <dbReference type="SAM" id="Phobius"/>
    </source>
</evidence>
<evidence type="ECO:0000313" key="10">
    <source>
        <dbReference type="EMBL" id="MBB6512265.1"/>
    </source>
</evidence>
<dbReference type="Gene3D" id="6.10.340.10">
    <property type="match status" value="1"/>
</dbReference>
<dbReference type="PROSITE" id="PS50885">
    <property type="entry name" value="HAMP"/>
    <property type="match status" value="1"/>
</dbReference>